<comment type="caution">
    <text evidence="12">The sequence shown here is derived from an EMBL/GenBank/DDBJ whole genome shotgun (WGS) entry which is preliminary data.</text>
</comment>
<reference evidence="12 13" key="1">
    <citation type="submission" date="2015-09" db="EMBL/GenBank/DDBJ databases">
        <title>Draft Genome Sequence of Bradyrhizobium manausense Strain BR 3351T, a Novel Symbiotic Nitrogen-Fixing Alphaproteobacterium Isolated from Brazilian Amazon Rain Forest.</title>
        <authorList>
            <person name="De Araujo J.L."/>
            <person name="Zilli J.E."/>
        </authorList>
    </citation>
    <scope>NUCLEOTIDE SEQUENCE [LARGE SCALE GENOMIC DNA]</scope>
    <source>
        <strain evidence="12 13">BR3351</strain>
    </source>
</reference>
<comment type="similarity">
    <text evidence="2 11">Belongs to the bacterial histone-like protein family.</text>
</comment>
<dbReference type="GeneID" id="46493164"/>
<dbReference type="GO" id="GO:0005829">
    <property type="term" value="C:cytosol"/>
    <property type="evidence" value="ECO:0007669"/>
    <property type="project" value="TreeGrafter"/>
</dbReference>
<proteinExistence type="inferred from homology"/>
<dbReference type="Gene3D" id="4.10.520.10">
    <property type="entry name" value="IHF-like DNA-binding proteins"/>
    <property type="match status" value="1"/>
</dbReference>
<name>A0A0R3DDN8_9BRAD</name>
<dbReference type="AlphaFoldDB" id="A0A0R3DDN8"/>
<sequence>MPAQMSKSQLIEKIATATELSKRDVKSVMETLTDVGHKELKKNGLFLVPGFAKFVVIKKPATKARKGTNPFTGEEMMFKAKPARKIVRARPVKAAKDAVA</sequence>
<dbReference type="CDD" id="cd13834">
    <property type="entry name" value="HU_like"/>
    <property type="match status" value="1"/>
</dbReference>
<evidence type="ECO:0000256" key="1">
    <source>
        <dbReference type="ARBA" id="ARBA00004328"/>
    </source>
</evidence>
<dbReference type="RefSeq" id="WP_008139488.1">
    <property type="nucleotide sequence ID" value="NZ_JAFCJL010000003.1"/>
</dbReference>
<dbReference type="GO" id="GO:0006260">
    <property type="term" value="P:DNA replication"/>
    <property type="evidence" value="ECO:0007669"/>
    <property type="project" value="UniProtKB-KW"/>
</dbReference>
<comment type="subunit">
    <text evidence="3">Homodimer.</text>
</comment>
<dbReference type="SMART" id="SM00411">
    <property type="entry name" value="BHL"/>
    <property type="match status" value="1"/>
</dbReference>
<evidence type="ECO:0000256" key="3">
    <source>
        <dbReference type="ARBA" id="ARBA00011738"/>
    </source>
</evidence>
<evidence type="ECO:0000256" key="5">
    <source>
        <dbReference type="ARBA" id="ARBA00022705"/>
    </source>
</evidence>
<evidence type="ECO:0000256" key="4">
    <source>
        <dbReference type="ARBA" id="ARBA00016145"/>
    </source>
</evidence>
<dbReference type="OrthoDB" id="331625at2"/>
<dbReference type="GO" id="GO:0030527">
    <property type="term" value="F:structural constituent of chromatin"/>
    <property type="evidence" value="ECO:0007669"/>
    <property type="project" value="InterPro"/>
</dbReference>
<keyword evidence="13" id="KW-1185">Reference proteome</keyword>
<protein>
    <recommendedName>
        <fullName evidence="4">Viral histone-like protein</fullName>
    </recommendedName>
    <alternativeName>
        <fullName evidence="9">DNA-binding protein pA104R</fullName>
    </alternativeName>
    <alternativeName>
        <fullName evidence="8">pA104R</fullName>
    </alternativeName>
</protein>
<comment type="subcellular location">
    <subcellularLocation>
        <location evidence="1">Virion</location>
    </subcellularLocation>
</comment>
<dbReference type="GO" id="GO:0003677">
    <property type="term" value="F:DNA binding"/>
    <property type="evidence" value="ECO:0007669"/>
    <property type="project" value="UniProtKB-KW"/>
</dbReference>
<dbReference type="InterPro" id="IPR010992">
    <property type="entry name" value="IHF-like_DNA-bd_dom_sf"/>
</dbReference>
<evidence type="ECO:0000256" key="7">
    <source>
        <dbReference type="ARBA" id="ARBA00023125"/>
    </source>
</evidence>
<evidence type="ECO:0000256" key="10">
    <source>
        <dbReference type="ARBA" id="ARBA00046140"/>
    </source>
</evidence>
<evidence type="ECO:0000313" key="13">
    <source>
        <dbReference type="Proteomes" id="UP000051936"/>
    </source>
</evidence>
<dbReference type="FunFam" id="4.10.520.10:FF:000009">
    <property type="entry name" value="Nucleoid DNA-binding protein"/>
    <property type="match status" value="1"/>
</dbReference>
<organism evidence="12 13">
    <name type="scientific">Bradyrhizobium manausense</name>
    <dbReference type="NCBI Taxonomy" id="989370"/>
    <lineage>
        <taxon>Bacteria</taxon>
        <taxon>Pseudomonadati</taxon>
        <taxon>Pseudomonadota</taxon>
        <taxon>Alphaproteobacteria</taxon>
        <taxon>Hyphomicrobiales</taxon>
        <taxon>Nitrobacteraceae</taxon>
        <taxon>Bradyrhizobium</taxon>
    </lineage>
</organism>
<evidence type="ECO:0000256" key="11">
    <source>
        <dbReference type="RuleBase" id="RU003939"/>
    </source>
</evidence>
<gene>
    <name evidence="12" type="ORF">AOQ71_21830</name>
</gene>
<evidence type="ECO:0000256" key="6">
    <source>
        <dbReference type="ARBA" id="ARBA00022921"/>
    </source>
</evidence>
<evidence type="ECO:0000256" key="9">
    <source>
        <dbReference type="ARBA" id="ARBA00033227"/>
    </source>
</evidence>
<evidence type="ECO:0000256" key="2">
    <source>
        <dbReference type="ARBA" id="ARBA00010529"/>
    </source>
</evidence>
<dbReference type="SUPFAM" id="SSF47729">
    <property type="entry name" value="IHF-like DNA-binding proteins"/>
    <property type="match status" value="1"/>
</dbReference>
<dbReference type="EMBL" id="LJYG01000094">
    <property type="protein sequence ID" value="KRQ08144.1"/>
    <property type="molecule type" value="Genomic_DNA"/>
</dbReference>
<dbReference type="Proteomes" id="UP000051936">
    <property type="component" value="Unassembled WGS sequence"/>
</dbReference>
<dbReference type="Pfam" id="PF00216">
    <property type="entry name" value="Bac_DNA_binding"/>
    <property type="match status" value="1"/>
</dbReference>
<dbReference type="PANTHER" id="PTHR33175">
    <property type="entry name" value="DNA-BINDING PROTEIN HU"/>
    <property type="match status" value="1"/>
</dbReference>
<accession>A0A0R3DDN8</accession>
<dbReference type="STRING" id="989370.AOQ71_21830"/>
<keyword evidence="5" id="KW-0235">DNA replication</keyword>
<dbReference type="InterPro" id="IPR000119">
    <property type="entry name" value="Hist_DNA-bd"/>
</dbReference>
<keyword evidence="7 12" id="KW-0238">DNA-binding</keyword>
<keyword evidence="6" id="KW-0426">Late protein</keyword>
<dbReference type="PANTHER" id="PTHR33175:SF13">
    <property type="entry name" value="HISTONE-LIKE PROTEIN"/>
    <property type="match status" value="1"/>
</dbReference>
<comment type="function">
    <text evidence="10">DNA-binding protein that plays a critical role in nucleoid compaction, genome replication and DNA replication and transcription. Binds to both ssDNA and dsDNA with a binding site covering about 15 nucleotides. Displays DNA-supercoiling activity only when associated with the viral DNA topoisomerase 2.</text>
</comment>
<evidence type="ECO:0000256" key="8">
    <source>
        <dbReference type="ARBA" id="ARBA00033120"/>
    </source>
</evidence>
<evidence type="ECO:0000313" key="12">
    <source>
        <dbReference type="EMBL" id="KRQ08144.1"/>
    </source>
</evidence>